<feature type="domain" description="Dipeptidylpeptidase IV N-terminal" evidence="4">
    <location>
        <begin position="128"/>
        <end position="454"/>
    </location>
</feature>
<dbReference type="Proteomes" id="UP001363151">
    <property type="component" value="Unassembled WGS sequence"/>
</dbReference>
<gene>
    <name evidence="5" type="ORF">SO694_00036044</name>
</gene>
<dbReference type="Pfam" id="PF00326">
    <property type="entry name" value="Peptidase_S9"/>
    <property type="match status" value="1"/>
</dbReference>
<evidence type="ECO:0000259" key="3">
    <source>
        <dbReference type="Pfam" id="PF00326"/>
    </source>
</evidence>
<dbReference type="PANTHER" id="PTHR11731:SF193">
    <property type="entry name" value="DIPEPTIDYL PEPTIDASE 9"/>
    <property type="match status" value="1"/>
</dbReference>
<organism evidence="5 6">
    <name type="scientific">Aureococcus anophagefferens</name>
    <name type="common">Harmful bloom alga</name>
    <dbReference type="NCBI Taxonomy" id="44056"/>
    <lineage>
        <taxon>Eukaryota</taxon>
        <taxon>Sar</taxon>
        <taxon>Stramenopiles</taxon>
        <taxon>Ochrophyta</taxon>
        <taxon>Pelagophyceae</taxon>
        <taxon>Pelagomonadales</taxon>
        <taxon>Pelagomonadaceae</taxon>
        <taxon>Aureococcus</taxon>
    </lineage>
</organism>
<dbReference type="InterPro" id="IPR002471">
    <property type="entry name" value="Pept_S9_AS"/>
</dbReference>
<dbReference type="EMBL" id="JBBJCI010000365">
    <property type="protein sequence ID" value="KAK7232872.1"/>
    <property type="molecule type" value="Genomic_DNA"/>
</dbReference>
<dbReference type="Gene3D" id="3.40.50.1820">
    <property type="entry name" value="alpha/beta hydrolase"/>
    <property type="match status" value="1"/>
</dbReference>
<dbReference type="SUPFAM" id="SSF53474">
    <property type="entry name" value="alpha/beta-Hydrolases"/>
    <property type="match status" value="1"/>
</dbReference>
<comment type="caution">
    <text evidence="5">The sequence shown here is derived from an EMBL/GenBank/DDBJ whole genome shotgun (WGS) entry which is preliminary data.</text>
</comment>
<dbReference type="InterPro" id="IPR050278">
    <property type="entry name" value="Serine_Prot_S9B/DPPIV"/>
</dbReference>
<dbReference type="InterPro" id="IPR029058">
    <property type="entry name" value="AB_hydrolase_fold"/>
</dbReference>
<dbReference type="PROSITE" id="PS00708">
    <property type="entry name" value="PRO_ENDOPEP_SER"/>
    <property type="match status" value="1"/>
</dbReference>
<accession>A0ABR1FL60</accession>
<evidence type="ECO:0000313" key="5">
    <source>
        <dbReference type="EMBL" id="KAK7232872.1"/>
    </source>
</evidence>
<dbReference type="PANTHER" id="PTHR11731">
    <property type="entry name" value="PROTEASE FAMILY S9B,C DIPEPTIDYL-PEPTIDASE IV-RELATED"/>
    <property type="match status" value="1"/>
</dbReference>
<sequence length="752" mass="79095">MAAQVSALALPSPQAALKARLRDAEVLSFDDVAHLPKPGTLGLASAKFSPDGSHLTYLASTDQGSMAKALYAYDVATGETSVAFSGGDGATYSLEEQLRRERARVMATGVTSYAWAKKAPKLLVPLEGALYVKEGVNGEATRLFDPADHPDVGSGACLDAKISDDGSTVAFVWDDEVCVCAAGGGAPARLSTGARGTAGLTHGVADYCAMEEMDRYDGLWLSADGTKVCYEACDESAVQVFGIPHAGDADPMSTESHRYPFAGAVNPAVKLGVVAVAGGATAWLDVVGAAGLGHDVYLARVAWADEATVLALVQNRAQTVARLVALDAGGGDARVVLEETNDAWINLDDALRWGVAEGELLLASERGDGVKRLYAHDAATGAELRCVTPGNIMVEELVKVSETEVYFLGSDLSKPLERGLFVAPYGGSETPERLSDAGAYVDAAAVGDGAVFLQSSSAAAPTKAEVRAGGASAVLYDASEEDPRVASLAAGLRPPEFVTFPSADGAVELHAAIYAPDAAVHGPGPYPTAVSCYGGPHVQFVADKWSTVSADLRAQKLRSEGFLVVKCDNRGSARRGQPFEAAIRGNLGDLEVADQVSAVDYVVARGLADKDRVGIYGWSYGGYLSAMCLARAPRTFRCAVAGAPVTSWDGYDTHYTERYMAGGPAENPGGYASSSVMTHAADIEGALLLVHGLIDENVHFRHTARLIQALVDEGKAYDLLCFPNERHSPRSEKDRAFMEARVFAFLDTWLRQ</sequence>
<dbReference type="Gene3D" id="2.140.10.30">
    <property type="entry name" value="Dipeptidylpeptidase IV, N-terminal domain"/>
    <property type="match status" value="1"/>
</dbReference>
<name>A0ABR1FL60_AURAN</name>
<keyword evidence="2" id="KW-0378">Hydrolase</keyword>
<keyword evidence="6" id="KW-1185">Reference proteome</keyword>
<protein>
    <submittedName>
        <fullName evidence="5">Serine-type peptidase</fullName>
    </submittedName>
</protein>
<dbReference type="InterPro" id="IPR002469">
    <property type="entry name" value="Peptidase_S9B_N"/>
</dbReference>
<dbReference type="Pfam" id="PF00930">
    <property type="entry name" value="DPPIV_N"/>
    <property type="match status" value="1"/>
</dbReference>
<proteinExistence type="predicted"/>
<reference evidence="5 6" key="1">
    <citation type="submission" date="2024-03" db="EMBL/GenBank/DDBJ databases">
        <title>Aureococcus anophagefferens CCMP1851 and Kratosvirus quantuckense: Draft genome of a second virus-susceptible host strain in the model system.</title>
        <authorList>
            <person name="Chase E."/>
            <person name="Truchon A.R."/>
            <person name="Schepens W."/>
            <person name="Wilhelm S.W."/>
        </authorList>
    </citation>
    <scope>NUCLEOTIDE SEQUENCE [LARGE SCALE GENOMIC DNA]</scope>
    <source>
        <strain evidence="5 6">CCMP1851</strain>
    </source>
</reference>
<keyword evidence="1" id="KW-0645">Protease</keyword>
<dbReference type="SUPFAM" id="SSF82171">
    <property type="entry name" value="DPP6 N-terminal domain-like"/>
    <property type="match status" value="1"/>
</dbReference>
<evidence type="ECO:0000313" key="6">
    <source>
        <dbReference type="Proteomes" id="UP001363151"/>
    </source>
</evidence>
<evidence type="ECO:0000256" key="2">
    <source>
        <dbReference type="ARBA" id="ARBA00022801"/>
    </source>
</evidence>
<evidence type="ECO:0000259" key="4">
    <source>
        <dbReference type="Pfam" id="PF00930"/>
    </source>
</evidence>
<evidence type="ECO:0000256" key="1">
    <source>
        <dbReference type="ARBA" id="ARBA00022670"/>
    </source>
</evidence>
<feature type="domain" description="Peptidase S9 prolyl oligopeptidase catalytic" evidence="3">
    <location>
        <begin position="551"/>
        <end position="751"/>
    </location>
</feature>
<dbReference type="InterPro" id="IPR001375">
    <property type="entry name" value="Peptidase_S9_cat"/>
</dbReference>